<evidence type="ECO:0000256" key="8">
    <source>
        <dbReference type="PIRSR" id="PIRSR600246-2"/>
    </source>
</evidence>
<dbReference type="GO" id="GO:0003948">
    <property type="term" value="F:N4-(beta-N-acetylglucosaminyl)-L-asparaginase activity"/>
    <property type="evidence" value="ECO:0007669"/>
    <property type="project" value="UniProtKB-ARBA"/>
</dbReference>
<proteinExistence type="inferred from homology"/>
<evidence type="ECO:0000313" key="10">
    <source>
        <dbReference type="EMBL" id="TKW52276.1"/>
    </source>
</evidence>
<dbReference type="GO" id="GO:0006508">
    <property type="term" value="P:proteolysis"/>
    <property type="evidence" value="ECO:0007669"/>
    <property type="project" value="UniProtKB-KW"/>
</dbReference>
<evidence type="ECO:0000256" key="4">
    <source>
        <dbReference type="ARBA" id="ARBA00022801"/>
    </source>
</evidence>
<dbReference type="InterPro" id="IPR005814">
    <property type="entry name" value="Aminotrans_3"/>
</dbReference>
<dbReference type="Gene3D" id="3.40.640.10">
    <property type="entry name" value="Type I PLP-dependent aspartate aminotransferase-like (Major domain)"/>
    <property type="match status" value="1"/>
</dbReference>
<dbReference type="InterPro" id="IPR015424">
    <property type="entry name" value="PyrdxlP-dep_Trfase"/>
</dbReference>
<dbReference type="Gene3D" id="3.90.1150.10">
    <property type="entry name" value="Aspartate Aminotransferase, domain 1"/>
    <property type="match status" value="1"/>
</dbReference>
<keyword evidence="4" id="KW-0378">Hydrolase</keyword>
<dbReference type="Pfam" id="PF01112">
    <property type="entry name" value="Asparaginase_2"/>
    <property type="match status" value="1"/>
</dbReference>
<dbReference type="FunFam" id="3.60.20.30:FF:000003">
    <property type="entry name" value="N(4)-(Beta-N-acetylglucosaminyl)-L-asparaginase isoform X1"/>
    <property type="match status" value="1"/>
</dbReference>
<dbReference type="Gene3D" id="3.60.20.30">
    <property type="entry name" value="(Glycosyl)asparaginase"/>
    <property type="match status" value="1"/>
</dbReference>
<dbReference type="GO" id="GO:0008233">
    <property type="term" value="F:peptidase activity"/>
    <property type="evidence" value="ECO:0007669"/>
    <property type="project" value="UniProtKB-KW"/>
</dbReference>
<protein>
    <submittedName>
        <fullName evidence="10">Beta-phenylalanine transaminase</fullName>
    </submittedName>
</protein>
<dbReference type="GO" id="GO:0008483">
    <property type="term" value="F:transaminase activity"/>
    <property type="evidence" value="ECO:0007669"/>
    <property type="project" value="InterPro"/>
</dbReference>
<evidence type="ECO:0000256" key="9">
    <source>
        <dbReference type="PIRSR" id="PIRSR600246-3"/>
    </source>
</evidence>
<dbReference type="AlphaFoldDB" id="A0A4V6DGF1"/>
<dbReference type="InterPro" id="IPR015422">
    <property type="entry name" value="PyrdxlP-dep_Trfase_small"/>
</dbReference>
<dbReference type="Pfam" id="PF00202">
    <property type="entry name" value="Aminotran_3"/>
    <property type="match status" value="2"/>
</dbReference>
<dbReference type="Proteomes" id="UP000310108">
    <property type="component" value="Unassembled WGS sequence"/>
</dbReference>
<evidence type="ECO:0000256" key="7">
    <source>
        <dbReference type="PIRSR" id="PIRSR600246-1"/>
    </source>
</evidence>
<dbReference type="CDD" id="cd04513">
    <property type="entry name" value="Glycosylasparaginase"/>
    <property type="match status" value="1"/>
</dbReference>
<feature type="active site" description="Nucleophile" evidence="7">
    <location>
        <position position="641"/>
    </location>
</feature>
<gene>
    <name evidence="10" type="ORF">CTA1_259</name>
</gene>
<name>A0A4V6DGF1_9PEZI</name>
<comment type="cofactor">
    <cofactor evidence="1">
        <name>pyridoxal 5'-phosphate</name>
        <dbReference type="ChEBI" id="CHEBI:597326"/>
    </cofactor>
</comment>
<dbReference type="PANTHER" id="PTHR43713:SF3">
    <property type="entry name" value="GLUTAMATE-1-SEMIALDEHYDE 2,1-AMINOMUTASE 1, CHLOROPLASTIC-RELATED"/>
    <property type="match status" value="1"/>
</dbReference>
<feature type="binding site" evidence="8">
    <location>
        <begin position="669"/>
        <end position="672"/>
    </location>
    <ligand>
        <name>substrate</name>
    </ligand>
</feature>
<evidence type="ECO:0000256" key="6">
    <source>
        <dbReference type="ARBA" id="ARBA00022898"/>
    </source>
</evidence>
<evidence type="ECO:0000256" key="1">
    <source>
        <dbReference type="ARBA" id="ARBA00001933"/>
    </source>
</evidence>
<dbReference type="EMBL" id="PJEX01000249">
    <property type="protein sequence ID" value="TKW52276.1"/>
    <property type="molecule type" value="Genomic_DNA"/>
</dbReference>
<evidence type="ECO:0000256" key="5">
    <source>
        <dbReference type="ARBA" id="ARBA00022813"/>
    </source>
</evidence>
<dbReference type="InterPro" id="IPR000246">
    <property type="entry name" value="Peptidase_T2"/>
</dbReference>
<keyword evidence="5" id="KW-0068">Autocatalytic cleavage</keyword>
<dbReference type="SUPFAM" id="SSF53383">
    <property type="entry name" value="PLP-dependent transferases"/>
    <property type="match status" value="1"/>
</dbReference>
<dbReference type="OrthoDB" id="425114at2759"/>
<comment type="caution">
    <text evidence="10">The sequence shown here is derived from an EMBL/GenBank/DDBJ whole genome shotgun (WGS) entry which is preliminary data.</text>
</comment>
<keyword evidence="3" id="KW-0645">Protease</keyword>
<accession>A0A4V6DGF1</accession>
<organism evidence="10 11">
    <name type="scientific">Colletotrichum tanaceti</name>
    <dbReference type="NCBI Taxonomy" id="1306861"/>
    <lineage>
        <taxon>Eukaryota</taxon>
        <taxon>Fungi</taxon>
        <taxon>Dikarya</taxon>
        <taxon>Ascomycota</taxon>
        <taxon>Pezizomycotina</taxon>
        <taxon>Sordariomycetes</taxon>
        <taxon>Hypocreomycetidae</taxon>
        <taxon>Glomerellales</taxon>
        <taxon>Glomerellaceae</taxon>
        <taxon>Colletotrichum</taxon>
        <taxon>Colletotrichum destructivum species complex</taxon>
    </lineage>
</organism>
<evidence type="ECO:0000313" key="11">
    <source>
        <dbReference type="Proteomes" id="UP000310108"/>
    </source>
</evidence>
<dbReference type="InterPro" id="IPR029055">
    <property type="entry name" value="Ntn_hydrolases_N"/>
</dbReference>
<evidence type="ECO:0000256" key="3">
    <source>
        <dbReference type="ARBA" id="ARBA00022670"/>
    </source>
</evidence>
<dbReference type="GO" id="GO:0030170">
    <property type="term" value="F:pyridoxal phosphate binding"/>
    <property type="evidence" value="ECO:0007669"/>
    <property type="project" value="InterPro"/>
</dbReference>
<reference evidence="10 11" key="1">
    <citation type="journal article" date="2019" name="PLoS ONE">
        <title>Comparative genome analysis indicates high evolutionary potential of pathogenicity genes in Colletotrichum tanaceti.</title>
        <authorList>
            <person name="Lelwala R.V."/>
            <person name="Korhonen P.K."/>
            <person name="Young N.D."/>
            <person name="Scott J.B."/>
            <person name="Ades P.A."/>
            <person name="Gasser R.B."/>
            <person name="Taylor P.W.J."/>
        </authorList>
    </citation>
    <scope>NUCLEOTIDE SEQUENCE [LARGE SCALE GENOMIC DNA]</scope>
    <source>
        <strain evidence="10">BRIP57314</strain>
    </source>
</reference>
<keyword evidence="6" id="KW-0663">Pyridoxal phosphate</keyword>
<sequence length="789" mass="83677">MSTDEPAVRIEQQLQAYVERYVAENPGSGQVNKRASGSLPGGTTRSVLYYQPFPLAFSGGRGCHLTSVDGHEYLDFVSEYCAGMFGHSHPDIIAAVEGVTKSGFTLGGPTPAEGELGGLLVERFPGVDAIRFCNSGTEANTMAIATALHFNGRKKVLVFENGYHGGTLSFSHGNPLILPHEFVYGRYNDVGFTRPRITQDIGVIVVEPMQGAAGMIAGDKEFLQFLRDEATRIGAVLVFDEVITSRLHYGGLQEHLGITPDMTTIGKHFGGGFSFGAFGGRAEIMALYDPRSPRSLFHSGTWNNNVFSMAAGVAATKLLSRAALERNNELGDRLRRGLAAAFASSDDASVVTLTGLGSVIGVHFNGPSTDTLRDLFFFYLLGKRIYVGRRGFLALNLTHGEEHIRRVLDAVGQFCDEVFQPSMPDLGPRCSARLLLVVSLLAGRALAQSHPSPGLPMVINTWGGPFTAATDAAYQALVRPGRASALDAVEIGCATCEANQCDGSVGFGGSPDERCETTLDAMIMDGVTMKSGSVAGLRRVKNAIGVARHVLEYTSHTMLAGDLATDFAVENGFPAENLTTEASAARCAEWRRSNCQSNYRQNVTPDPKSSCGPYTPVKLDSGAAGYFDLIAPNSAQASHDTISMMALDASGVMAAGTSTNGASFKVPGRVGDGPITGSGSYVDGEVGACGATGDGDIMMRFLPCYQAVESMRRGMSPQEAARDAVVRMVRKYPAVASGIVVVNNKGEHGGAGSGWTFTYAFRGGKMNATAVVTVPPVCLSRSLDNTELR</sequence>
<feature type="binding site" evidence="8">
    <location>
        <begin position="692"/>
        <end position="695"/>
    </location>
    <ligand>
        <name>substrate</name>
    </ligand>
</feature>
<comment type="similarity">
    <text evidence="2">Belongs to the Ntn-hydrolase family.</text>
</comment>
<evidence type="ECO:0000256" key="2">
    <source>
        <dbReference type="ARBA" id="ARBA00010872"/>
    </source>
</evidence>
<dbReference type="PANTHER" id="PTHR43713">
    <property type="entry name" value="GLUTAMATE-1-SEMIALDEHYDE 2,1-AMINOMUTASE"/>
    <property type="match status" value="1"/>
</dbReference>
<keyword evidence="11" id="KW-1185">Reference proteome</keyword>
<feature type="site" description="Cleavage; by autolysis" evidence="9">
    <location>
        <begin position="640"/>
        <end position="641"/>
    </location>
</feature>
<dbReference type="InterPro" id="IPR015421">
    <property type="entry name" value="PyrdxlP-dep_Trfase_major"/>
</dbReference>
<dbReference type="SUPFAM" id="SSF56235">
    <property type="entry name" value="N-terminal nucleophile aminohydrolases (Ntn hydrolases)"/>
    <property type="match status" value="1"/>
</dbReference>
<dbReference type="STRING" id="1306861.A0A4V6DGF1"/>